<evidence type="ECO:0000313" key="5">
    <source>
        <dbReference type="EMBL" id="NUB43674.1"/>
    </source>
</evidence>
<evidence type="ECO:0000256" key="3">
    <source>
        <dbReference type="ARBA" id="ARBA00023163"/>
    </source>
</evidence>
<dbReference type="InterPro" id="IPR050807">
    <property type="entry name" value="TransReg_Diox_bact_type"/>
</dbReference>
<dbReference type="Pfam" id="PF01381">
    <property type="entry name" value="HTH_3"/>
    <property type="match status" value="1"/>
</dbReference>
<comment type="caution">
    <text evidence="5">The sequence shown here is derived from an EMBL/GenBank/DDBJ whole genome shotgun (WGS) entry which is preliminary data.</text>
</comment>
<dbReference type="InterPro" id="IPR018653">
    <property type="entry name" value="ScfR_C"/>
</dbReference>
<dbReference type="InterPro" id="IPR010982">
    <property type="entry name" value="Lambda_DNA-bd_dom_sf"/>
</dbReference>
<proteinExistence type="predicted"/>
<dbReference type="GO" id="GO:0003677">
    <property type="term" value="F:DNA binding"/>
    <property type="evidence" value="ECO:0007669"/>
    <property type="project" value="UniProtKB-KW"/>
</dbReference>
<dbReference type="Gene3D" id="1.10.260.40">
    <property type="entry name" value="lambda repressor-like DNA-binding domains"/>
    <property type="match status" value="1"/>
</dbReference>
<sequence>MPMTGLTGSRLRERRLALGLRQADLARAAGVSASYLNLIEHNRRRIGADVLARLAEALGIGAEALSEGAGGALRDDLRAAAAEAEAGAGAAGPELDKTEDFAGRFPGWAGLLAAQHRRLGQLERAVNALNDRMTHDPHLSQALHEVLSAVSSVRSTAAILAETEDIDPVWRARFHGNLHQDSERLAVGAEALVAYLDGSEQAEEQGIAAPQEEVEAWLAVRGWQADLAAAGDLASAAARSMAGAWAERAAAEAAAMPEAAFRAAWGAGGDAAAVARQFGVGVLAVLRRAATLPGSVAGLVICDASGTLLFRKPAEGFALPRFGAACPLWPLYTALGRPGSPVRALVETEGRMPRSYLVQAFCEVEFPQGFAGPELRHAAMLIAPQDGMAAGMAGGMTGGVTGGMTGGAVPVGSTCRICARGACAARREPSILSEGV</sequence>
<keyword evidence="3" id="KW-0804">Transcription</keyword>
<dbReference type="EMBL" id="WHUT02000002">
    <property type="protein sequence ID" value="NUB43674.1"/>
    <property type="molecule type" value="Genomic_DNA"/>
</dbReference>
<reference evidence="5" key="1">
    <citation type="submission" date="2020-05" db="EMBL/GenBank/DDBJ databases">
        <title>Fertoebacter nigrum gen. nov., sp. nov., a new member of the family Rhodobacteraceae.</title>
        <authorList>
            <person name="Szuroczki S."/>
            <person name="Abbaszade G."/>
            <person name="Buni D."/>
            <person name="Schumann P."/>
            <person name="Toth E."/>
        </authorList>
    </citation>
    <scope>NUCLEOTIDE SEQUENCE</scope>
    <source>
        <strain evidence="5">RG-N-1a</strain>
    </source>
</reference>
<evidence type="ECO:0000313" key="6">
    <source>
        <dbReference type="Proteomes" id="UP000484076"/>
    </source>
</evidence>
<dbReference type="Pfam" id="PF09856">
    <property type="entry name" value="ScfRs"/>
    <property type="match status" value="1"/>
</dbReference>
<accession>A0A8X8GSR4</accession>
<name>A0A8X8GSR4_9RHOB</name>
<dbReference type="RefSeq" id="WP_152824268.1">
    <property type="nucleotide sequence ID" value="NZ_WHUT02000002.1"/>
</dbReference>
<gene>
    <name evidence="5" type="ORF">GEU84_004695</name>
</gene>
<dbReference type="GO" id="GO:0005829">
    <property type="term" value="C:cytosol"/>
    <property type="evidence" value="ECO:0007669"/>
    <property type="project" value="TreeGrafter"/>
</dbReference>
<dbReference type="SUPFAM" id="SSF47413">
    <property type="entry name" value="lambda repressor-like DNA-binding domains"/>
    <property type="match status" value="1"/>
</dbReference>
<evidence type="ECO:0000256" key="1">
    <source>
        <dbReference type="ARBA" id="ARBA00023015"/>
    </source>
</evidence>
<keyword evidence="6" id="KW-1185">Reference proteome</keyword>
<dbReference type="CDD" id="cd00093">
    <property type="entry name" value="HTH_XRE"/>
    <property type="match status" value="1"/>
</dbReference>
<dbReference type="Proteomes" id="UP000484076">
    <property type="component" value="Unassembled WGS sequence"/>
</dbReference>
<feature type="domain" description="HTH cro/C1-type" evidence="4">
    <location>
        <begin position="11"/>
        <end position="65"/>
    </location>
</feature>
<evidence type="ECO:0000259" key="4">
    <source>
        <dbReference type="PROSITE" id="PS50943"/>
    </source>
</evidence>
<dbReference type="PANTHER" id="PTHR46797">
    <property type="entry name" value="HTH-TYPE TRANSCRIPTIONAL REGULATOR"/>
    <property type="match status" value="1"/>
</dbReference>
<evidence type="ECO:0000256" key="2">
    <source>
        <dbReference type="ARBA" id="ARBA00023125"/>
    </source>
</evidence>
<keyword evidence="2" id="KW-0238">DNA-binding</keyword>
<organism evidence="5 6">
    <name type="scientific">Fertoeibacter niger</name>
    <dbReference type="NCBI Taxonomy" id="2656921"/>
    <lineage>
        <taxon>Bacteria</taxon>
        <taxon>Pseudomonadati</taxon>
        <taxon>Pseudomonadota</taxon>
        <taxon>Alphaproteobacteria</taxon>
        <taxon>Rhodobacterales</taxon>
        <taxon>Paracoccaceae</taxon>
        <taxon>Fertoeibacter</taxon>
    </lineage>
</organism>
<protein>
    <submittedName>
        <fullName evidence="5">DUF2083 domain-containing protein</fullName>
    </submittedName>
</protein>
<dbReference type="PANTHER" id="PTHR46797:SF23">
    <property type="entry name" value="HTH-TYPE TRANSCRIPTIONAL REGULATOR SUTR"/>
    <property type="match status" value="1"/>
</dbReference>
<dbReference type="GO" id="GO:0003700">
    <property type="term" value="F:DNA-binding transcription factor activity"/>
    <property type="evidence" value="ECO:0007669"/>
    <property type="project" value="TreeGrafter"/>
</dbReference>
<dbReference type="AlphaFoldDB" id="A0A8X8GSR4"/>
<dbReference type="PROSITE" id="PS50943">
    <property type="entry name" value="HTH_CROC1"/>
    <property type="match status" value="1"/>
</dbReference>
<keyword evidence="1" id="KW-0805">Transcription regulation</keyword>
<dbReference type="InterPro" id="IPR001387">
    <property type="entry name" value="Cro/C1-type_HTH"/>
</dbReference>
<dbReference type="SMART" id="SM00530">
    <property type="entry name" value="HTH_XRE"/>
    <property type="match status" value="1"/>
</dbReference>